<reference evidence="2 3" key="1">
    <citation type="submission" date="2016-10" db="EMBL/GenBank/DDBJ databases">
        <authorList>
            <person name="de Groot N.N."/>
        </authorList>
    </citation>
    <scope>NUCLEOTIDE SEQUENCE [LARGE SCALE GENOMIC DNA]</scope>
    <source>
        <strain evidence="2 3">DSM 17862</strain>
    </source>
</reference>
<dbReference type="OrthoDB" id="4190732at2"/>
<dbReference type="Proteomes" id="UP000199180">
    <property type="component" value="Unassembled WGS sequence"/>
</dbReference>
<proteinExistence type="predicted"/>
<organism evidence="2 3">
    <name type="scientific">Paracoccus homiensis</name>
    <dbReference type="NCBI Taxonomy" id="364199"/>
    <lineage>
        <taxon>Bacteria</taxon>
        <taxon>Pseudomonadati</taxon>
        <taxon>Pseudomonadota</taxon>
        <taxon>Alphaproteobacteria</taxon>
        <taxon>Rhodobacterales</taxon>
        <taxon>Paracoccaceae</taxon>
        <taxon>Paracoccus</taxon>
    </lineage>
</organism>
<dbReference type="AlphaFoldDB" id="A0A1I0J6G6"/>
<dbReference type="SUPFAM" id="SSF51735">
    <property type="entry name" value="NAD(P)-binding Rossmann-fold domains"/>
    <property type="match status" value="1"/>
</dbReference>
<dbReference type="PANTHER" id="PTHR43677">
    <property type="entry name" value="SHORT-CHAIN DEHYDROGENASE/REDUCTASE"/>
    <property type="match status" value="1"/>
</dbReference>
<dbReference type="SUPFAM" id="SSF50129">
    <property type="entry name" value="GroES-like"/>
    <property type="match status" value="1"/>
</dbReference>
<dbReference type="GO" id="GO:0016491">
    <property type="term" value="F:oxidoreductase activity"/>
    <property type="evidence" value="ECO:0007669"/>
    <property type="project" value="InterPro"/>
</dbReference>
<protein>
    <submittedName>
        <fullName evidence="2">NADPH:quinone reductase</fullName>
    </submittedName>
</protein>
<evidence type="ECO:0000259" key="1">
    <source>
        <dbReference type="SMART" id="SM00829"/>
    </source>
</evidence>
<evidence type="ECO:0000313" key="2">
    <source>
        <dbReference type="EMBL" id="SEU04775.1"/>
    </source>
</evidence>
<dbReference type="EMBL" id="FOHO01000021">
    <property type="protein sequence ID" value="SEU04775.1"/>
    <property type="molecule type" value="Genomic_DNA"/>
</dbReference>
<dbReference type="Gene3D" id="3.40.50.720">
    <property type="entry name" value="NAD(P)-binding Rossmann-like Domain"/>
    <property type="match status" value="1"/>
</dbReference>
<dbReference type="InterPro" id="IPR013154">
    <property type="entry name" value="ADH-like_N"/>
</dbReference>
<dbReference type="Gene3D" id="3.90.180.10">
    <property type="entry name" value="Medium-chain alcohol dehydrogenases, catalytic domain"/>
    <property type="match status" value="1"/>
</dbReference>
<dbReference type="RefSeq" id="WP_090737841.1">
    <property type="nucleotide sequence ID" value="NZ_FOHO01000021.1"/>
</dbReference>
<dbReference type="InterPro" id="IPR036291">
    <property type="entry name" value="NAD(P)-bd_dom_sf"/>
</dbReference>
<dbReference type="PANTHER" id="PTHR43677:SF4">
    <property type="entry name" value="QUINONE OXIDOREDUCTASE-LIKE PROTEIN 2"/>
    <property type="match status" value="1"/>
</dbReference>
<evidence type="ECO:0000313" key="3">
    <source>
        <dbReference type="Proteomes" id="UP000199180"/>
    </source>
</evidence>
<dbReference type="InterPro" id="IPR051397">
    <property type="entry name" value="Zn-ADH-like_protein"/>
</dbReference>
<dbReference type="STRING" id="364199.SAMN04489858_12140"/>
<name>A0A1I0J6G6_9RHOB</name>
<dbReference type="InterPro" id="IPR020843">
    <property type="entry name" value="ER"/>
</dbReference>
<dbReference type="InterPro" id="IPR011032">
    <property type="entry name" value="GroES-like_sf"/>
</dbReference>
<gene>
    <name evidence="2" type="ORF">SAMN04489858_12140</name>
</gene>
<dbReference type="InterPro" id="IPR013149">
    <property type="entry name" value="ADH-like_C"/>
</dbReference>
<keyword evidence="3" id="KW-1185">Reference proteome</keyword>
<dbReference type="SMART" id="SM00829">
    <property type="entry name" value="PKS_ER"/>
    <property type="match status" value="1"/>
</dbReference>
<dbReference type="Pfam" id="PF00107">
    <property type="entry name" value="ADH_zinc_N"/>
    <property type="match status" value="1"/>
</dbReference>
<feature type="domain" description="Enoyl reductase (ER)" evidence="1">
    <location>
        <begin position="8"/>
        <end position="320"/>
    </location>
</feature>
<dbReference type="Pfam" id="PF08240">
    <property type="entry name" value="ADH_N"/>
    <property type="match status" value="1"/>
</dbReference>
<dbReference type="CDD" id="cd08241">
    <property type="entry name" value="QOR1"/>
    <property type="match status" value="1"/>
</dbReference>
<accession>A0A1I0J6G6</accession>
<sequence length="322" mass="33897">MTEMIRIARVEKLEQDPVLRHETAPQRQDDQVLVRVRAAALNFADLLKAKGQYQEPADPPFIPGLEAAGEVVEAPADSALTPGMRVAISHPGTMADLIVTSETALIPIPDSMSFEQAAGFQVAYGTSHLALAGPGDLRPGQTLAVLGAAGGVGLTAVEIGAAMGARVIGIARGADRAETVRAAGAETVIDSTSCTDLRAALRELGGVDVIYDPVGSEPGEQAFGALRRGGRFLVIGFAGGKPPRLPLNHALVKNIAIHGFYWGGYRSLDPAALRRSLQGLFQMFDAGRLKPVAGASLPLERLTEGYQLLRDRKAVGKVIITL</sequence>